<dbReference type="SUPFAM" id="SSF55729">
    <property type="entry name" value="Acyl-CoA N-acyltransferases (Nat)"/>
    <property type="match status" value="1"/>
</dbReference>
<evidence type="ECO:0000313" key="2">
    <source>
        <dbReference type="EMBL" id="BCN29000.1"/>
    </source>
</evidence>
<dbReference type="Pfam" id="PF13302">
    <property type="entry name" value="Acetyltransf_3"/>
    <property type="match status" value="1"/>
</dbReference>
<reference evidence="2 3" key="1">
    <citation type="submission" date="2020-11" db="EMBL/GenBank/DDBJ databases">
        <title>Draft genome sequencing of a Lachnospiraceae strain isolated from anoxic soil subjected to BSD treatment.</title>
        <authorList>
            <person name="Uek A."/>
            <person name="Tonouchi A."/>
        </authorList>
    </citation>
    <scope>NUCLEOTIDE SEQUENCE [LARGE SCALE GENOMIC DNA]</scope>
    <source>
        <strain evidence="2 3">TB5</strain>
    </source>
</reference>
<keyword evidence="3" id="KW-1185">Reference proteome</keyword>
<dbReference type="Gene3D" id="3.40.630.30">
    <property type="match status" value="1"/>
</dbReference>
<dbReference type="PANTHER" id="PTHR43415:SF3">
    <property type="entry name" value="GNAT-FAMILY ACETYLTRANSFERASE"/>
    <property type="match status" value="1"/>
</dbReference>
<keyword evidence="2" id="KW-0808">Transferase</keyword>
<sequence length="159" mass="18451">MLEIIETRQQDIDLVNKLWADGEVMKFVGFPNGLHQTRESMEKWYKRIGSSRPLTNHFCIFDNNQYCGETFYSIDKLHNTASLDIKLYKFARGKGIAYQALSYAIEQAFNNGAETVWVDPNPLNTKAIALYEKLGFKKNEMPSYLEEDESNSIYMELSR</sequence>
<dbReference type="PROSITE" id="PS51186">
    <property type="entry name" value="GNAT"/>
    <property type="match status" value="1"/>
</dbReference>
<organism evidence="2 3">
    <name type="scientific">Anaeromicropila herbilytica</name>
    <dbReference type="NCBI Taxonomy" id="2785025"/>
    <lineage>
        <taxon>Bacteria</taxon>
        <taxon>Bacillati</taxon>
        <taxon>Bacillota</taxon>
        <taxon>Clostridia</taxon>
        <taxon>Lachnospirales</taxon>
        <taxon>Lachnospiraceae</taxon>
        <taxon>Anaeromicropila</taxon>
    </lineage>
</organism>
<dbReference type="PANTHER" id="PTHR43415">
    <property type="entry name" value="SPERMIDINE N(1)-ACETYLTRANSFERASE"/>
    <property type="match status" value="1"/>
</dbReference>
<dbReference type="GO" id="GO:0016747">
    <property type="term" value="F:acyltransferase activity, transferring groups other than amino-acyl groups"/>
    <property type="evidence" value="ECO:0007669"/>
    <property type="project" value="InterPro"/>
</dbReference>
<dbReference type="RefSeq" id="WP_271714299.1">
    <property type="nucleotide sequence ID" value="NZ_AP024169.1"/>
</dbReference>
<accession>A0A7R7EHV5</accession>
<gene>
    <name evidence="2" type="ORF">bsdtb5_02950</name>
</gene>
<dbReference type="Proteomes" id="UP000595897">
    <property type="component" value="Chromosome"/>
</dbReference>
<evidence type="ECO:0000259" key="1">
    <source>
        <dbReference type="PROSITE" id="PS51186"/>
    </source>
</evidence>
<evidence type="ECO:0000313" key="3">
    <source>
        <dbReference type="Proteomes" id="UP000595897"/>
    </source>
</evidence>
<proteinExistence type="predicted"/>
<feature type="domain" description="N-acetyltransferase" evidence="1">
    <location>
        <begin position="2"/>
        <end position="159"/>
    </location>
</feature>
<protein>
    <submittedName>
        <fullName evidence="2">N-acetyltransferase</fullName>
    </submittedName>
</protein>
<dbReference type="EMBL" id="AP024169">
    <property type="protein sequence ID" value="BCN29000.1"/>
    <property type="molecule type" value="Genomic_DNA"/>
</dbReference>
<dbReference type="InterPro" id="IPR000182">
    <property type="entry name" value="GNAT_dom"/>
</dbReference>
<dbReference type="InterPro" id="IPR016181">
    <property type="entry name" value="Acyl_CoA_acyltransferase"/>
</dbReference>
<dbReference type="AlphaFoldDB" id="A0A7R7EHV5"/>
<dbReference type="KEGG" id="ahb:bsdtb5_02950"/>
<name>A0A7R7EHV5_9FIRM</name>
<dbReference type="CDD" id="cd04301">
    <property type="entry name" value="NAT_SF"/>
    <property type="match status" value="1"/>
</dbReference>